<evidence type="ECO:0000313" key="14">
    <source>
        <dbReference type="Proteomes" id="UP000184267"/>
    </source>
</evidence>
<name>A0A1M2V535_TRAPU</name>
<feature type="transmembrane region" description="Helical" evidence="11">
    <location>
        <begin position="105"/>
        <end position="127"/>
    </location>
</feature>
<dbReference type="InterPro" id="IPR013130">
    <property type="entry name" value="Fe3_Rdtase_TM_dom"/>
</dbReference>
<dbReference type="InterPro" id="IPR039261">
    <property type="entry name" value="FNR_nucleotide-bd"/>
</dbReference>
<feature type="transmembrane region" description="Helical" evidence="11">
    <location>
        <begin position="139"/>
        <end position="160"/>
    </location>
</feature>
<feature type="domain" description="FAD-binding FR-type" evidence="12">
    <location>
        <begin position="302"/>
        <end position="437"/>
    </location>
</feature>
<keyword evidence="7" id="KW-0560">Oxidoreductase</keyword>
<dbReference type="Pfam" id="PF01794">
    <property type="entry name" value="Ferric_reduct"/>
    <property type="match status" value="1"/>
</dbReference>
<dbReference type="InterPro" id="IPR051410">
    <property type="entry name" value="Ferric/Cupric_Reductase"/>
</dbReference>
<organism evidence="13 14">
    <name type="scientific">Trametes pubescens</name>
    <name type="common">White-rot fungus</name>
    <dbReference type="NCBI Taxonomy" id="154538"/>
    <lineage>
        <taxon>Eukaryota</taxon>
        <taxon>Fungi</taxon>
        <taxon>Dikarya</taxon>
        <taxon>Basidiomycota</taxon>
        <taxon>Agaricomycotina</taxon>
        <taxon>Agaricomycetes</taxon>
        <taxon>Polyporales</taxon>
        <taxon>Polyporaceae</taxon>
        <taxon>Trametes</taxon>
    </lineage>
</organism>
<dbReference type="AlphaFoldDB" id="A0A1M2V535"/>
<gene>
    <name evidence="13" type="ORF">TRAPUB_6828</name>
</gene>
<dbReference type="PROSITE" id="PS51384">
    <property type="entry name" value="FAD_FR"/>
    <property type="match status" value="1"/>
</dbReference>
<dbReference type="PANTHER" id="PTHR32361:SF9">
    <property type="entry name" value="FERRIC REDUCTASE TRANSMEMBRANE COMPONENT 3-RELATED"/>
    <property type="match status" value="1"/>
</dbReference>
<accession>A0A1M2V535</accession>
<dbReference type="CDD" id="cd06186">
    <property type="entry name" value="NOX_Duox_like_FAD_NADP"/>
    <property type="match status" value="1"/>
</dbReference>
<dbReference type="SFLD" id="SFLDS00052">
    <property type="entry name" value="Ferric_Reductase_Domain"/>
    <property type="match status" value="1"/>
</dbReference>
<dbReference type="Pfam" id="PF08030">
    <property type="entry name" value="NAD_binding_6"/>
    <property type="match status" value="1"/>
</dbReference>
<dbReference type="OMA" id="LEHIAWI"/>
<evidence type="ECO:0000256" key="8">
    <source>
        <dbReference type="ARBA" id="ARBA00023065"/>
    </source>
</evidence>
<keyword evidence="8" id="KW-0406">Ion transport</keyword>
<evidence type="ECO:0000256" key="2">
    <source>
        <dbReference type="ARBA" id="ARBA00006278"/>
    </source>
</evidence>
<protein>
    <submittedName>
        <fullName evidence="13">Ferric reductase transmembrane component 5</fullName>
    </submittedName>
</protein>
<dbReference type="GO" id="GO:0015677">
    <property type="term" value="P:copper ion import"/>
    <property type="evidence" value="ECO:0007669"/>
    <property type="project" value="TreeGrafter"/>
</dbReference>
<dbReference type="GO" id="GO:0006879">
    <property type="term" value="P:intracellular iron ion homeostasis"/>
    <property type="evidence" value="ECO:0007669"/>
    <property type="project" value="TreeGrafter"/>
</dbReference>
<evidence type="ECO:0000256" key="6">
    <source>
        <dbReference type="ARBA" id="ARBA00022989"/>
    </source>
</evidence>
<dbReference type="Gene3D" id="3.40.50.80">
    <property type="entry name" value="Nucleotide-binding domain of ferredoxin-NADP reductase (FNR) module"/>
    <property type="match status" value="1"/>
</dbReference>
<evidence type="ECO:0000256" key="11">
    <source>
        <dbReference type="SAM" id="Phobius"/>
    </source>
</evidence>
<dbReference type="PANTHER" id="PTHR32361">
    <property type="entry name" value="FERRIC/CUPRIC REDUCTASE TRANSMEMBRANE COMPONENT"/>
    <property type="match status" value="1"/>
</dbReference>
<keyword evidence="6 11" id="KW-1133">Transmembrane helix</keyword>
<keyword evidence="10" id="KW-0325">Glycoprotein</keyword>
<evidence type="ECO:0000256" key="1">
    <source>
        <dbReference type="ARBA" id="ARBA00004141"/>
    </source>
</evidence>
<feature type="transmembrane region" description="Helical" evidence="11">
    <location>
        <begin position="212"/>
        <end position="230"/>
    </location>
</feature>
<feature type="transmembrane region" description="Helical" evidence="11">
    <location>
        <begin position="180"/>
        <end position="197"/>
    </location>
</feature>
<comment type="caution">
    <text evidence="13">The sequence shown here is derived from an EMBL/GenBank/DDBJ whole genome shotgun (WGS) entry which is preliminary data.</text>
</comment>
<evidence type="ECO:0000256" key="9">
    <source>
        <dbReference type="ARBA" id="ARBA00023136"/>
    </source>
</evidence>
<dbReference type="GO" id="GO:0000293">
    <property type="term" value="F:ferric-chelate reductase activity"/>
    <property type="evidence" value="ECO:0007669"/>
    <property type="project" value="UniProtKB-ARBA"/>
</dbReference>
<evidence type="ECO:0000256" key="10">
    <source>
        <dbReference type="ARBA" id="ARBA00023180"/>
    </source>
</evidence>
<dbReference type="InterPro" id="IPR013112">
    <property type="entry name" value="FAD-bd_8"/>
</dbReference>
<dbReference type="InterPro" id="IPR013121">
    <property type="entry name" value="Fe_red_NAD-bd_6"/>
</dbReference>
<proteinExistence type="inferred from homology"/>
<feature type="transmembrane region" description="Helical" evidence="11">
    <location>
        <begin position="242"/>
        <end position="262"/>
    </location>
</feature>
<comment type="similarity">
    <text evidence="2">Belongs to the ferric reductase (FRE) family.</text>
</comment>
<dbReference type="GO" id="GO:0006826">
    <property type="term" value="P:iron ion transport"/>
    <property type="evidence" value="ECO:0007669"/>
    <property type="project" value="TreeGrafter"/>
</dbReference>
<evidence type="ECO:0000256" key="3">
    <source>
        <dbReference type="ARBA" id="ARBA00022448"/>
    </source>
</evidence>
<dbReference type="EMBL" id="MNAD01001654">
    <property type="protein sequence ID" value="OJT02647.1"/>
    <property type="molecule type" value="Genomic_DNA"/>
</dbReference>
<evidence type="ECO:0000259" key="12">
    <source>
        <dbReference type="PROSITE" id="PS51384"/>
    </source>
</evidence>
<dbReference type="Proteomes" id="UP000184267">
    <property type="component" value="Unassembled WGS sequence"/>
</dbReference>
<dbReference type="STRING" id="154538.A0A1M2V535"/>
<keyword evidence="4 11" id="KW-0812">Transmembrane</keyword>
<dbReference type="SUPFAM" id="SSF52343">
    <property type="entry name" value="Ferredoxin reductase-like, C-terminal NADP-linked domain"/>
    <property type="match status" value="1"/>
</dbReference>
<evidence type="ECO:0000256" key="4">
    <source>
        <dbReference type="ARBA" id="ARBA00022692"/>
    </source>
</evidence>
<evidence type="ECO:0000313" key="13">
    <source>
        <dbReference type="EMBL" id="OJT02647.1"/>
    </source>
</evidence>
<keyword evidence="3" id="KW-0813">Transport</keyword>
<feature type="transmembrane region" description="Helical" evidence="11">
    <location>
        <begin position="27"/>
        <end position="47"/>
    </location>
</feature>
<feature type="transmembrane region" description="Helical" evidence="11">
    <location>
        <begin position="443"/>
        <end position="463"/>
    </location>
</feature>
<dbReference type="InterPro" id="IPR017927">
    <property type="entry name" value="FAD-bd_FR_type"/>
</dbReference>
<dbReference type="OrthoDB" id="4494341at2759"/>
<comment type="subcellular location">
    <subcellularLocation>
        <location evidence="1">Membrane</location>
        <topology evidence="1">Multi-pass membrane protein</topology>
    </subcellularLocation>
</comment>
<keyword evidence="5" id="KW-0249">Electron transport</keyword>
<dbReference type="Pfam" id="PF08022">
    <property type="entry name" value="FAD_binding_8"/>
    <property type="match status" value="1"/>
</dbReference>
<dbReference type="SFLD" id="SFLDG01168">
    <property type="entry name" value="Ferric_reductase_subgroup_(FRE"/>
    <property type="match status" value="1"/>
</dbReference>
<evidence type="ECO:0000256" key="7">
    <source>
        <dbReference type="ARBA" id="ARBA00023002"/>
    </source>
</evidence>
<keyword evidence="9 11" id="KW-0472">Membrane</keyword>
<reference evidence="13 14" key="1">
    <citation type="submission" date="2016-10" db="EMBL/GenBank/DDBJ databases">
        <title>Genome sequence of the basidiomycete white-rot fungus Trametes pubescens.</title>
        <authorList>
            <person name="Makela M.R."/>
            <person name="Granchi Z."/>
            <person name="Peng M."/>
            <person name="De Vries R.P."/>
            <person name="Grigoriev I."/>
            <person name="Riley R."/>
            <person name="Hilden K."/>
        </authorList>
    </citation>
    <scope>NUCLEOTIDE SEQUENCE [LARGE SCALE GENOMIC DNA]</scope>
    <source>
        <strain evidence="13 14">FBCC735</strain>
    </source>
</reference>
<keyword evidence="14" id="KW-1185">Reference proteome</keyword>
<dbReference type="GO" id="GO:0005886">
    <property type="term" value="C:plasma membrane"/>
    <property type="evidence" value="ECO:0007669"/>
    <property type="project" value="TreeGrafter"/>
</dbReference>
<evidence type="ECO:0000256" key="5">
    <source>
        <dbReference type="ARBA" id="ARBA00022982"/>
    </source>
</evidence>
<sequence length="624" mass="69952">MAAAAAALAAEDRALWVARNKEYSYQLWWFVASFIGLVAIGQLLSWFSARLFTPCPSPLTEKRDTEGHGTVRARRFSWSRMPIALVNYFRVLAFRNTVDIGEKYTFTYAEVFITVGYVVAIFTWEFVNTTDLSGNLLSFTYWSGRAGALAVSQFPLITALGTKNSSIAYITGVSYDKLNFIHRMMARVVFILLWVHAGSKIAHLPPAFWKTTYIQVALAAITAFTILVIVAHRSIRSRYYEFFFFTHFAMVLIMLIGGYFHAKNFSPLYTYIWPSFIIWGVDRFLRFFRLVYYNNYFCSSAPRPLTGVDASVELLSAQFVRLRFPRPPQLKWAPGQAAFLIMPSVSTIPFEAHPFTIASVDSRYRLQGKSVPMDRTDSLSTMNDRTDMPLMGIPASEELQFMINVRDGFTKRLAQAAEMGRKVKVLVDGPYGFSPNLHGDDTVVLVAGGSGISLVLSMFLGLVSDVQNGKSRCRRVVFVWSIRDPKQLDWISEALGNALEVAPEKLDISVRIFMTGRARMPDQTPLMSEDDDENSSSDEMMMTPTMEAHRPLLSFAAVQLTHGRPELGKLLKDEVSNTAGRISVTVCGSQAIAKACRDALRMPFSEPLYGGPSVVLHVESFGYA</sequence>